<proteinExistence type="predicted"/>
<dbReference type="AlphaFoldDB" id="A0A318JM93"/>
<protein>
    <submittedName>
        <fullName evidence="1">Uncharacterized protein</fullName>
    </submittedName>
</protein>
<keyword evidence="2" id="KW-1185">Reference proteome</keyword>
<evidence type="ECO:0000313" key="2">
    <source>
        <dbReference type="Proteomes" id="UP000247569"/>
    </source>
</evidence>
<reference evidence="1 2" key="1">
    <citation type="submission" date="2018-05" db="EMBL/GenBank/DDBJ databases">
        <title>Genomic Encyclopedia of Type Strains, Phase IV (KMG-IV): sequencing the most valuable type-strain genomes for metagenomic binning, comparative biology and taxonomic classification.</title>
        <authorList>
            <person name="Goeker M."/>
        </authorList>
    </citation>
    <scope>NUCLEOTIDE SEQUENCE [LARGE SCALE GENOMIC DNA]</scope>
    <source>
        <strain evidence="1 2">DSM 44704</strain>
    </source>
</reference>
<dbReference type="Proteomes" id="UP000247569">
    <property type="component" value="Unassembled WGS sequence"/>
</dbReference>
<sequence>MSEPQAIAEELFESLRRHVLMARLAPSGGALFAITKMQQSYSVSRYRPLYFDFAHPVDGIRLTPEPGLSTIQIDNQTMPFGPGGEYHNWFNRAWIPSFYEEWNAYFKPRFAPLLGKTSPDDVKVGYFGDLRLIRNDVIHHKGKVAEGYRAKCSVLKWFDKGEEVVLGHAQYAELFEQFPWAKLGAAVPAPPAPAPVDTRLGTTPYEVLQQVRRNPGEFFGQ</sequence>
<evidence type="ECO:0000313" key="1">
    <source>
        <dbReference type="EMBL" id="PXX53902.1"/>
    </source>
</evidence>
<organism evidence="1 2">
    <name type="scientific">Nocardia tenerifensis</name>
    <dbReference type="NCBI Taxonomy" id="228006"/>
    <lineage>
        <taxon>Bacteria</taxon>
        <taxon>Bacillati</taxon>
        <taxon>Actinomycetota</taxon>
        <taxon>Actinomycetes</taxon>
        <taxon>Mycobacteriales</taxon>
        <taxon>Nocardiaceae</taxon>
        <taxon>Nocardia</taxon>
    </lineage>
</organism>
<name>A0A318JM93_9NOCA</name>
<dbReference type="EMBL" id="QJKF01000026">
    <property type="protein sequence ID" value="PXX53902.1"/>
    <property type="molecule type" value="Genomic_DNA"/>
</dbReference>
<accession>A0A318JM93</accession>
<comment type="caution">
    <text evidence="1">The sequence shown here is derived from an EMBL/GenBank/DDBJ whole genome shotgun (WGS) entry which is preliminary data.</text>
</comment>
<gene>
    <name evidence="1" type="ORF">DFR70_12623</name>
</gene>